<dbReference type="PROSITE" id="PS50207">
    <property type="entry name" value="CASPASE_P10"/>
    <property type="match status" value="1"/>
</dbReference>
<feature type="domain" description="Caspase family p10" evidence="4">
    <location>
        <begin position="333"/>
        <end position="393"/>
    </location>
</feature>
<dbReference type="AlphaFoldDB" id="A0A6J8CF22"/>
<evidence type="ECO:0000313" key="6">
    <source>
        <dbReference type="EMBL" id="CAC5393614.1"/>
    </source>
</evidence>
<dbReference type="OrthoDB" id="21522at2759"/>
<evidence type="ECO:0000259" key="5">
    <source>
        <dbReference type="PROSITE" id="PS50208"/>
    </source>
</evidence>
<dbReference type="InterPro" id="IPR029030">
    <property type="entry name" value="Caspase-like_dom_sf"/>
</dbReference>
<protein>
    <recommendedName>
        <fullName evidence="8">Caspase family p20 domain-containing protein</fullName>
    </recommendedName>
</protein>
<dbReference type="Gene3D" id="3.40.50.1460">
    <property type="match status" value="1"/>
</dbReference>
<dbReference type="GO" id="GO:0072559">
    <property type="term" value="C:NLRP3 inflammasome complex"/>
    <property type="evidence" value="ECO:0007669"/>
    <property type="project" value="TreeGrafter"/>
</dbReference>
<accession>A0A6J8CF22</accession>
<dbReference type="SUPFAM" id="SSF52129">
    <property type="entry name" value="Caspase-like"/>
    <property type="match status" value="1"/>
</dbReference>
<proteinExistence type="inferred from homology"/>
<dbReference type="GO" id="GO:0006508">
    <property type="term" value="P:proteolysis"/>
    <property type="evidence" value="ECO:0007669"/>
    <property type="project" value="InterPro"/>
</dbReference>
<dbReference type="Proteomes" id="UP000507470">
    <property type="component" value="Unassembled WGS sequence"/>
</dbReference>
<organism evidence="6 7">
    <name type="scientific">Mytilus coruscus</name>
    <name type="common">Sea mussel</name>
    <dbReference type="NCBI Taxonomy" id="42192"/>
    <lineage>
        <taxon>Eukaryota</taxon>
        <taxon>Metazoa</taxon>
        <taxon>Spiralia</taxon>
        <taxon>Lophotrochozoa</taxon>
        <taxon>Mollusca</taxon>
        <taxon>Bivalvia</taxon>
        <taxon>Autobranchia</taxon>
        <taxon>Pteriomorphia</taxon>
        <taxon>Mytilida</taxon>
        <taxon>Mytiloidea</taxon>
        <taxon>Mytilidae</taxon>
        <taxon>Mytilinae</taxon>
        <taxon>Mytilus</taxon>
    </lineage>
</organism>
<dbReference type="InterPro" id="IPR001309">
    <property type="entry name" value="Pept_C14_p20"/>
</dbReference>
<sequence>MTSNSDLIQALNLTDGKLQLEIEVDTIAERELSPKKEEKTRAELANHYSARYPPPASPVETISHNISYASQDSAGSGVHESIPRQTSSASESPRDRSDVLDIPVDHNTPLLDGWPSSETYSLNMIKKGKKYLDENFLSNRTYDTDPGKQSRVLCILNNQSRDKALYQGTGIDVECTWLQQMKKQFKWDLQIHKNKTSAEITDILNDEMQRDFNSVHSLFVIIISRGDQYGMYGTSGERIEYFAITTRFDEVQGLKGKPKIFILDDCDIGSDIHDEVYSRGVQETPFTNPKQLLRTESGRQVLADQRDSVAVTNNLDTYICKASTLGRCDSIVKGSWVIGALMSVMCKAANNMTFEQMMEQVELMIQEASIPDGKPEPIVKITNDLTKDFYMLPPPS</sequence>
<dbReference type="PANTHER" id="PTHR47901:SF3">
    <property type="entry name" value="CASPASE-1"/>
    <property type="match status" value="1"/>
</dbReference>
<evidence type="ECO:0000256" key="2">
    <source>
        <dbReference type="RuleBase" id="RU003971"/>
    </source>
</evidence>
<dbReference type="InterPro" id="IPR015917">
    <property type="entry name" value="Pept_C14A"/>
</dbReference>
<dbReference type="PROSITE" id="PS50208">
    <property type="entry name" value="CASPASE_P20"/>
    <property type="match status" value="1"/>
</dbReference>
<dbReference type="PRINTS" id="PR00376">
    <property type="entry name" value="IL1BCENZYME"/>
</dbReference>
<dbReference type="GO" id="GO:0097169">
    <property type="term" value="C:AIM2 inflammasome complex"/>
    <property type="evidence" value="ECO:0007669"/>
    <property type="project" value="TreeGrafter"/>
</dbReference>
<comment type="similarity">
    <text evidence="1 2">Belongs to the peptidase C14A family.</text>
</comment>
<feature type="domain" description="Caspase family p20" evidence="5">
    <location>
        <begin position="149"/>
        <end position="266"/>
    </location>
</feature>
<evidence type="ECO:0000313" key="7">
    <source>
        <dbReference type="Proteomes" id="UP000507470"/>
    </source>
</evidence>
<dbReference type="SMART" id="SM00115">
    <property type="entry name" value="CASc"/>
    <property type="match status" value="1"/>
</dbReference>
<dbReference type="GO" id="GO:0072557">
    <property type="term" value="C:IPAF inflammasome complex"/>
    <property type="evidence" value="ECO:0007669"/>
    <property type="project" value="TreeGrafter"/>
</dbReference>
<dbReference type="InterPro" id="IPR011600">
    <property type="entry name" value="Pept_C14_caspase"/>
</dbReference>
<evidence type="ECO:0000259" key="4">
    <source>
        <dbReference type="PROSITE" id="PS50207"/>
    </source>
</evidence>
<feature type="region of interest" description="Disordered" evidence="3">
    <location>
        <begin position="70"/>
        <end position="101"/>
    </location>
</feature>
<evidence type="ECO:0008006" key="8">
    <source>
        <dbReference type="Google" id="ProtNLM"/>
    </source>
</evidence>
<gene>
    <name evidence="6" type="ORF">MCOR_28461</name>
</gene>
<keyword evidence="7" id="KW-1185">Reference proteome</keyword>
<reference evidence="6 7" key="1">
    <citation type="submission" date="2020-06" db="EMBL/GenBank/DDBJ databases">
        <authorList>
            <person name="Li R."/>
            <person name="Bekaert M."/>
        </authorList>
    </citation>
    <scope>NUCLEOTIDE SEQUENCE [LARGE SCALE GENOMIC DNA]</scope>
    <source>
        <strain evidence="7">wild</strain>
    </source>
</reference>
<dbReference type="EMBL" id="CACVKT020005205">
    <property type="protein sequence ID" value="CAC5393614.1"/>
    <property type="molecule type" value="Genomic_DNA"/>
</dbReference>
<dbReference type="Pfam" id="PF00656">
    <property type="entry name" value="Peptidase_C14"/>
    <property type="match status" value="1"/>
</dbReference>
<dbReference type="InterPro" id="IPR002398">
    <property type="entry name" value="Pept_C14"/>
</dbReference>
<name>A0A6J8CF22_MYTCO</name>
<evidence type="ECO:0000256" key="3">
    <source>
        <dbReference type="SAM" id="MobiDB-lite"/>
    </source>
</evidence>
<evidence type="ECO:0000256" key="1">
    <source>
        <dbReference type="ARBA" id="ARBA00010134"/>
    </source>
</evidence>
<dbReference type="InterPro" id="IPR002138">
    <property type="entry name" value="Pept_C14_p10"/>
</dbReference>
<dbReference type="GO" id="GO:0004197">
    <property type="term" value="F:cysteine-type endopeptidase activity"/>
    <property type="evidence" value="ECO:0007669"/>
    <property type="project" value="InterPro"/>
</dbReference>
<dbReference type="PANTHER" id="PTHR47901">
    <property type="entry name" value="CASPASE RECRUITMENT DOMAIN-CONTAINING PROTEIN 18"/>
    <property type="match status" value="1"/>
</dbReference>